<keyword evidence="2" id="KW-1185">Reference proteome</keyword>
<protein>
    <submittedName>
        <fullName evidence="1">Uncharacterized protein</fullName>
    </submittedName>
</protein>
<proteinExistence type="predicted"/>
<name>A0A927JF45_9ACTN</name>
<evidence type="ECO:0000313" key="1">
    <source>
        <dbReference type="EMBL" id="MBD8507662.1"/>
    </source>
</evidence>
<dbReference type="Proteomes" id="UP000642993">
    <property type="component" value="Unassembled WGS sequence"/>
</dbReference>
<comment type="caution">
    <text evidence="1">The sequence shown here is derived from an EMBL/GenBank/DDBJ whole genome shotgun (WGS) entry which is preliminary data.</text>
</comment>
<gene>
    <name evidence="1" type="ORF">HT102_14335</name>
</gene>
<organism evidence="1 2">
    <name type="scientific">Lolliginicoccus lacisalsi</name>
    <dbReference type="NCBI Taxonomy" id="2742202"/>
    <lineage>
        <taxon>Bacteria</taxon>
        <taxon>Bacillati</taxon>
        <taxon>Actinomycetota</taxon>
        <taxon>Actinomycetes</taxon>
        <taxon>Mycobacteriales</taxon>
        <taxon>Hoyosellaceae</taxon>
        <taxon>Lolliginicoccus</taxon>
    </lineage>
</organism>
<dbReference type="AlphaFoldDB" id="A0A927JF45"/>
<reference evidence="1" key="1">
    <citation type="submission" date="2020-09" db="EMBL/GenBank/DDBJ databases">
        <title>Hoyosella lacisalsi sp. nov., a halotolerant actinobacterium isolated from soil of Lake Gudzhirganskoe.</title>
        <authorList>
            <person name="Yang Q."/>
            <person name="Guo P.Y."/>
            <person name="Liu S.W."/>
            <person name="Li F.N."/>
            <person name="Sun C.H."/>
        </authorList>
    </citation>
    <scope>NUCLEOTIDE SEQUENCE</scope>
    <source>
        <strain evidence="1">G463</strain>
    </source>
</reference>
<sequence>MTQPRRARPIPLPRALPAMPPWPALARAATVLAMLVTGGLGVALA</sequence>
<feature type="non-terminal residue" evidence="1">
    <location>
        <position position="45"/>
    </location>
</feature>
<evidence type="ECO:0000313" key="2">
    <source>
        <dbReference type="Proteomes" id="UP000642993"/>
    </source>
</evidence>
<dbReference type="EMBL" id="JACYWE010000009">
    <property type="protein sequence ID" value="MBD8507662.1"/>
    <property type="molecule type" value="Genomic_DNA"/>
</dbReference>
<accession>A0A927JF45</accession>